<dbReference type="GO" id="GO:0000155">
    <property type="term" value="F:phosphorelay sensor kinase activity"/>
    <property type="evidence" value="ECO:0007669"/>
    <property type="project" value="InterPro"/>
</dbReference>
<keyword evidence="5" id="KW-0547">Nucleotide-binding</keyword>
<dbReference type="Pfam" id="PF02518">
    <property type="entry name" value="HATPase_c"/>
    <property type="match status" value="1"/>
</dbReference>
<keyword evidence="8" id="KW-0902">Two-component regulatory system</keyword>
<evidence type="ECO:0000256" key="5">
    <source>
        <dbReference type="ARBA" id="ARBA00022741"/>
    </source>
</evidence>
<accession>A0A6N9NHN4</accession>
<keyword evidence="6" id="KW-0418">Kinase</keyword>
<dbReference type="InterPro" id="IPR050482">
    <property type="entry name" value="Sensor_HK_TwoCompSys"/>
</dbReference>
<evidence type="ECO:0000256" key="6">
    <source>
        <dbReference type="ARBA" id="ARBA00022777"/>
    </source>
</evidence>
<reference evidence="12 13" key="1">
    <citation type="submission" date="2019-12" db="EMBL/GenBank/DDBJ databases">
        <authorList>
            <person name="Zhao J."/>
        </authorList>
    </citation>
    <scope>NUCLEOTIDE SEQUENCE [LARGE SCALE GENOMIC DNA]</scope>
    <source>
        <strain evidence="12 13">S-15</strain>
    </source>
</reference>
<keyword evidence="7" id="KW-0067">ATP-binding</keyword>
<keyword evidence="10" id="KW-1133">Transmembrane helix</keyword>
<dbReference type="InterPro" id="IPR019734">
    <property type="entry name" value="TPR_rpt"/>
</dbReference>
<evidence type="ECO:0000256" key="1">
    <source>
        <dbReference type="ARBA" id="ARBA00000085"/>
    </source>
</evidence>
<dbReference type="Pfam" id="PF07730">
    <property type="entry name" value="HisKA_3"/>
    <property type="match status" value="1"/>
</dbReference>
<dbReference type="Pfam" id="PF13181">
    <property type="entry name" value="TPR_8"/>
    <property type="match status" value="1"/>
</dbReference>
<dbReference type="GO" id="GO:0016020">
    <property type="term" value="C:membrane"/>
    <property type="evidence" value="ECO:0007669"/>
    <property type="project" value="InterPro"/>
</dbReference>
<evidence type="ECO:0000256" key="3">
    <source>
        <dbReference type="ARBA" id="ARBA00022553"/>
    </source>
</evidence>
<organism evidence="12 13">
    <name type="scientific">Acidiluteibacter ferrifornacis</name>
    <dbReference type="NCBI Taxonomy" id="2692424"/>
    <lineage>
        <taxon>Bacteria</taxon>
        <taxon>Pseudomonadati</taxon>
        <taxon>Bacteroidota</taxon>
        <taxon>Flavobacteriia</taxon>
        <taxon>Flavobacteriales</taxon>
        <taxon>Cryomorphaceae</taxon>
        <taxon>Acidiluteibacter</taxon>
    </lineage>
</organism>
<feature type="transmembrane region" description="Helical" evidence="10">
    <location>
        <begin position="397"/>
        <end position="421"/>
    </location>
</feature>
<dbReference type="SMART" id="SM00387">
    <property type="entry name" value="HATPase_c"/>
    <property type="match status" value="1"/>
</dbReference>
<feature type="domain" description="Histidine kinase" evidence="11">
    <location>
        <begin position="457"/>
        <end position="646"/>
    </location>
</feature>
<evidence type="ECO:0000256" key="2">
    <source>
        <dbReference type="ARBA" id="ARBA00012438"/>
    </source>
</evidence>
<dbReference type="PANTHER" id="PTHR24421:SF10">
    <property type="entry name" value="NITRATE_NITRITE SENSOR PROTEIN NARQ"/>
    <property type="match status" value="1"/>
</dbReference>
<keyword evidence="10" id="KW-0472">Membrane</keyword>
<dbReference type="SUPFAM" id="SSF48452">
    <property type="entry name" value="TPR-like"/>
    <property type="match status" value="2"/>
</dbReference>
<keyword evidence="13" id="KW-1185">Reference proteome</keyword>
<feature type="coiled-coil region" evidence="9">
    <location>
        <begin position="366"/>
        <end position="393"/>
    </location>
</feature>
<evidence type="ECO:0000313" key="12">
    <source>
        <dbReference type="EMBL" id="NBG65334.1"/>
    </source>
</evidence>
<evidence type="ECO:0000313" key="13">
    <source>
        <dbReference type="Proteomes" id="UP000470771"/>
    </source>
</evidence>
<sequence>MKRYFLLLFCWYMVGYGQTHVANLDSVLSTMKGLSDSAKVDSMIQVSRFIVRNHSNGEGLAYALWAHQMGVKKGFTDLIPKARFYIANNYENKGVIDSTIKHYNLALLESKSTKHQNWYGYIFNNIIVALQKRGRYDEALAVAFEGLEMARTLQDTYYIARFYSDIGYIHDRLNNFSESIKWQKKGIGLFDLIGEDVKKHFAISRIGIAYDELGDYDSAHYYNQIALQFFTAENSIKDIGMIKSNIGNTYLKENNWKMALDYLKDAYEINYITGDNLALSITAINLGRANKEIGNISRAKSLFSEGIRLSKALDDLKFQSEGYYSYYDLFESLQQYDSALFYFKWYKVLEDSLYTLKKSEQIAELITKYETKEKEQQIELQELTLKKQEAQIVSNRWLNFLLIALCVLVIVVSIGLYLRYIGKKDAEIQRMLIEEQEKGLNAVITAQEEERKRISKDLHDGIGQQLSGLKMAFQKMLRNWSFNNPEEREELNRLTEILSESADEVRSISHQMMPKSLTELGIVSALEDLLSKSLGMVGIEYEFEHHKVTDRVEEQIEVTIYRIVQELINNIIKHSNAQMVHIQLFKNAGKIILIVEDNGNGFAENSTEKGHGLLNIKSRLNTIHGEVNYAPSPASGTIATIRIPIN</sequence>
<evidence type="ECO:0000256" key="8">
    <source>
        <dbReference type="ARBA" id="ARBA00023012"/>
    </source>
</evidence>
<dbReference type="EC" id="2.7.13.3" evidence="2"/>
<dbReference type="Pfam" id="PF13176">
    <property type="entry name" value="TPR_7"/>
    <property type="match status" value="1"/>
</dbReference>
<proteinExistence type="predicted"/>
<dbReference type="CDD" id="cd16917">
    <property type="entry name" value="HATPase_UhpB-NarQ-NarX-like"/>
    <property type="match status" value="1"/>
</dbReference>
<dbReference type="PANTHER" id="PTHR24421">
    <property type="entry name" value="NITRATE/NITRITE SENSOR PROTEIN NARX-RELATED"/>
    <property type="match status" value="1"/>
</dbReference>
<dbReference type="InterPro" id="IPR011990">
    <property type="entry name" value="TPR-like_helical_dom_sf"/>
</dbReference>
<dbReference type="Gene3D" id="1.25.40.10">
    <property type="entry name" value="Tetratricopeptide repeat domain"/>
    <property type="match status" value="2"/>
</dbReference>
<dbReference type="InterPro" id="IPR005467">
    <property type="entry name" value="His_kinase_dom"/>
</dbReference>
<dbReference type="Gene3D" id="1.20.5.1930">
    <property type="match status" value="1"/>
</dbReference>
<dbReference type="Proteomes" id="UP000470771">
    <property type="component" value="Unassembled WGS sequence"/>
</dbReference>
<evidence type="ECO:0000256" key="10">
    <source>
        <dbReference type="SAM" id="Phobius"/>
    </source>
</evidence>
<keyword evidence="10" id="KW-0812">Transmembrane</keyword>
<dbReference type="AlphaFoldDB" id="A0A6N9NHN4"/>
<dbReference type="GO" id="GO:0046983">
    <property type="term" value="F:protein dimerization activity"/>
    <property type="evidence" value="ECO:0007669"/>
    <property type="project" value="InterPro"/>
</dbReference>
<comment type="catalytic activity">
    <reaction evidence="1">
        <text>ATP + protein L-histidine = ADP + protein N-phospho-L-histidine.</text>
        <dbReference type="EC" id="2.7.13.3"/>
    </reaction>
</comment>
<gene>
    <name evidence="12" type="ORF">GQN54_04360</name>
</gene>
<keyword evidence="4" id="KW-0808">Transferase</keyword>
<dbReference type="EMBL" id="WWNE01000005">
    <property type="protein sequence ID" value="NBG65334.1"/>
    <property type="molecule type" value="Genomic_DNA"/>
</dbReference>
<evidence type="ECO:0000256" key="7">
    <source>
        <dbReference type="ARBA" id="ARBA00022840"/>
    </source>
</evidence>
<dbReference type="SUPFAM" id="SSF55874">
    <property type="entry name" value="ATPase domain of HSP90 chaperone/DNA topoisomerase II/histidine kinase"/>
    <property type="match status" value="1"/>
</dbReference>
<evidence type="ECO:0000256" key="4">
    <source>
        <dbReference type="ARBA" id="ARBA00022679"/>
    </source>
</evidence>
<dbReference type="RefSeq" id="WP_160632297.1">
    <property type="nucleotide sequence ID" value="NZ_WWNE01000005.1"/>
</dbReference>
<dbReference type="InterPro" id="IPR036890">
    <property type="entry name" value="HATPase_C_sf"/>
</dbReference>
<protein>
    <recommendedName>
        <fullName evidence="2">histidine kinase</fullName>
        <ecNumber evidence="2">2.7.13.3</ecNumber>
    </recommendedName>
</protein>
<dbReference type="Gene3D" id="3.30.565.10">
    <property type="entry name" value="Histidine kinase-like ATPase, C-terminal domain"/>
    <property type="match status" value="1"/>
</dbReference>
<dbReference type="InterPro" id="IPR011712">
    <property type="entry name" value="Sig_transdc_His_kin_sub3_dim/P"/>
</dbReference>
<evidence type="ECO:0000259" key="11">
    <source>
        <dbReference type="PROSITE" id="PS50109"/>
    </source>
</evidence>
<dbReference type="SMART" id="SM00028">
    <property type="entry name" value="TPR"/>
    <property type="match status" value="6"/>
</dbReference>
<dbReference type="GO" id="GO:0005524">
    <property type="term" value="F:ATP binding"/>
    <property type="evidence" value="ECO:0007669"/>
    <property type="project" value="UniProtKB-KW"/>
</dbReference>
<comment type="caution">
    <text evidence="12">The sequence shown here is derived from an EMBL/GenBank/DDBJ whole genome shotgun (WGS) entry which is preliminary data.</text>
</comment>
<keyword evidence="9" id="KW-0175">Coiled coil</keyword>
<dbReference type="PROSITE" id="PS50109">
    <property type="entry name" value="HIS_KIN"/>
    <property type="match status" value="1"/>
</dbReference>
<dbReference type="InterPro" id="IPR003594">
    <property type="entry name" value="HATPase_dom"/>
</dbReference>
<keyword evidence="3" id="KW-0597">Phosphoprotein</keyword>
<name>A0A6N9NHN4_9FLAO</name>
<evidence type="ECO:0000256" key="9">
    <source>
        <dbReference type="SAM" id="Coils"/>
    </source>
</evidence>